<protein>
    <submittedName>
        <fullName evidence="1">Uncharacterized protein</fullName>
    </submittedName>
</protein>
<accession>A0A3P5YDN7</accession>
<name>A0A3P5YDN7_BRACM</name>
<organism evidence="1">
    <name type="scientific">Brassica campestris</name>
    <name type="common">Field mustard</name>
    <dbReference type="NCBI Taxonomy" id="3711"/>
    <lineage>
        <taxon>Eukaryota</taxon>
        <taxon>Viridiplantae</taxon>
        <taxon>Streptophyta</taxon>
        <taxon>Embryophyta</taxon>
        <taxon>Tracheophyta</taxon>
        <taxon>Spermatophyta</taxon>
        <taxon>Magnoliopsida</taxon>
        <taxon>eudicotyledons</taxon>
        <taxon>Gunneridae</taxon>
        <taxon>Pentapetalae</taxon>
        <taxon>rosids</taxon>
        <taxon>malvids</taxon>
        <taxon>Brassicales</taxon>
        <taxon>Brassicaceae</taxon>
        <taxon>Brassiceae</taxon>
        <taxon>Brassica</taxon>
    </lineage>
</organism>
<gene>
    <name evidence="1" type="ORF">BRAA09T39505Z</name>
</gene>
<sequence>MAVCFVLGLILTSVFIVIFFSPPELPHITLASLKSK</sequence>
<dbReference type="AlphaFoldDB" id="A0A3P5YDN7"/>
<evidence type="ECO:0000313" key="1">
    <source>
        <dbReference type="EMBL" id="VDC61894.1"/>
    </source>
</evidence>
<reference evidence="1" key="1">
    <citation type="submission" date="2018-11" db="EMBL/GenBank/DDBJ databases">
        <authorList>
            <consortium name="Genoscope - CEA"/>
            <person name="William W."/>
        </authorList>
    </citation>
    <scope>NUCLEOTIDE SEQUENCE</scope>
</reference>
<dbReference type="EMBL" id="LR031568">
    <property type="protein sequence ID" value="VDC61894.1"/>
    <property type="molecule type" value="Genomic_DNA"/>
</dbReference>
<proteinExistence type="predicted"/>